<accession>A0A1M4EFX0</accession>
<proteinExistence type="predicted"/>
<name>A0A1M4EFX0_9ACTN</name>
<gene>
    <name evidence="2" type="ORF">BN4615_P7373</name>
</gene>
<protein>
    <submittedName>
        <fullName evidence="2">Uncharacterized protein</fullName>
    </submittedName>
</protein>
<dbReference type="EMBL" id="LT559118">
    <property type="protein sequence ID" value="SBO97857.1"/>
    <property type="molecule type" value="Genomic_DNA"/>
</dbReference>
<evidence type="ECO:0000313" key="2">
    <source>
        <dbReference type="EMBL" id="SBO97857.1"/>
    </source>
</evidence>
<keyword evidence="1" id="KW-0472">Membrane</keyword>
<keyword evidence="1" id="KW-1133">Transmembrane helix</keyword>
<organism evidence="2">
    <name type="scientific">Nonomuraea gerenzanensis</name>
    <dbReference type="NCBI Taxonomy" id="93944"/>
    <lineage>
        <taxon>Bacteria</taxon>
        <taxon>Bacillati</taxon>
        <taxon>Actinomycetota</taxon>
        <taxon>Actinomycetes</taxon>
        <taxon>Streptosporangiales</taxon>
        <taxon>Streptosporangiaceae</taxon>
        <taxon>Nonomuraea</taxon>
    </lineage>
</organism>
<dbReference type="AlphaFoldDB" id="A0A1M4EFX0"/>
<keyword evidence="1" id="KW-0812">Transmembrane</keyword>
<sequence length="64" mass="6477">MSHAVAVPAELVLNAVTGLVALALLMLLVLGGALAPVTGPAPLARASALARRLAVFHPETRNRG</sequence>
<evidence type="ECO:0000256" key="1">
    <source>
        <dbReference type="SAM" id="Phobius"/>
    </source>
</evidence>
<reference evidence="2" key="1">
    <citation type="submission" date="2016-04" db="EMBL/GenBank/DDBJ databases">
        <authorList>
            <person name="Evans L.H."/>
            <person name="Alamgir A."/>
            <person name="Owens N."/>
            <person name="Weber N.D."/>
            <person name="Virtaneva K."/>
            <person name="Barbian K."/>
            <person name="Babar A."/>
            <person name="Rosenke K."/>
        </authorList>
    </citation>
    <scope>NUCLEOTIDE SEQUENCE</scope>
    <source>
        <strain evidence="2">Nono1</strain>
    </source>
</reference>
<feature type="transmembrane region" description="Helical" evidence="1">
    <location>
        <begin position="12"/>
        <end position="35"/>
    </location>
</feature>